<evidence type="ECO:0000313" key="2">
    <source>
        <dbReference type="EMBL" id="PMB64407.1"/>
    </source>
</evidence>
<organism evidence="2 3">
    <name type="scientific">Beauveria bassiana</name>
    <name type="common">White muscardine disease fungus</name>
    <name type="synonym">Tritirachium shiotae</name>
    <dbReference type="NCBI Taxonomy" id="176275"/>
    <lineage>
        <taxon>Eukaryota</taxon>
        <taxon>Fungi</taxon>
        <taxon>Dikarya</taxon>
        <taxon>Ascomycota</taxon>
        <taxon>Pezizomycotina</taxon>
        <taxon>Sordariomycetes</taxon>
        <taxon>Hypocreomycetidae</taxon>
        <taxon>Hypocreales</taxon>
        <taxon>Cordycipitaceae</taxon>
        <taxon>Beauveria</taxon>
    </lineage>
</organism>
<gene>
    <name evidence="2" type="ORF">BM221_009795</name>
</gene>
<accession>A0A2N6NAX4</accession>
<reference evidence="2 3" key="1">
    <citation type="journal article" date="2016" name="Appl. Microbiol. Biotechnol.">
        <title>Characterization of T-DNA insertion mutants with decreased virulence in the entomopathogenic fungus Beauveria bassiana JEF-007.</title>
        <authorList>
            <person name="Kim S."/>
            <person name="Lee S.J."/>
            <person name="Nai Y.S."/>
            <person name="Yu J.S."/>
            <person name="Lee M.R."/>
            <person name="Yang Y.T."/>
            <person name="Kim J.S."/>
        </authorList>
    </citation>
    <scope>NUCLEOTIDE SEQUENCE [LARGE SCALE GENOMIC DNA]</scope>
    <source>
        <strain evidence="2 3">JEF-007</strain>
    </source>
</reference>
<dbReference type="Proteomes" id="UP000235728">
    <property type="component" value="Unassembled WGS sequence"/>
</dbReference>
<feature type="region of interest" description="Disordered" evidence="1">
    <location>
        <begin position="1"/>
        <end position="31"/>
    </location>
</feature>
<protein>
    <submittedName>
        <fullName evidence="2">Uncharacterized protein</fullName>
    </submittedName>
</protein>
<proteinExistence type="predicted"/>
<comment type="caution">
    <text evidence="2">The sequence shown here is derived from an EMBL/GenBank/DDBJ whole genome shotgun (WGS) entry which is preliminary data.</text>
</comment>
<dbReference type="EMBL" id="MRVG01000013">
    <property type="protein sequence ID" value="PMB64407.1"/>
    <property type="molecule type" value="Genomic_DNA"/>
</dbReference>
<sequence>MLGEKDDEEEEEESEEEEEEEEKERDVEADTLDVLDALVDELDWEETDSACSEALAPYLGGACGGWEDCDTECLVETVLDVVEDGDVLVVLDEEEVEQTLSASLELLTDSGDVVEAVEVVVEEFVEVAEDEAKLLEQDVLEVVNEDIADEPDLEIDETIAEETDVVSQLELELVSDSEAGDSVSVEDSVVVLENVLWAENFGTCLLPS</sequence>
<evidence type="ECO:0000256" key="1">
    <source>
        <dbReference type="SAM" id="MobiDB-lite"/>
    </source>
</evidence>
<dbReference type="AlphaFoldDB" id="A0A2N6NAX4"/>
<evidence type="ECO:0000313" key="3">
    <source>
        <dbReference type="Proteomes" id="UP000235728"/>
    </source>
</evidence>
<name>A0A2N6NAX4_BEABA</name>